<comment type="caution">
    <text evidence="2">The sequence shown here is derived from an EMBL/GenBank/DDBJ whole genome shotgun (WGS) entry which is preliminary data.</text>
</comment>
<proteinExistence type="predicted"/>
<dbReference type="Proteomes" id="UP000287168">
    <property type="component" value="Unassembled WGS sequence"/>
</dbReference>
<dbReference type="SUPFAM" id="SSF55797">
    <property type="entry name" value="PR-1-like"/>
    <property type="match status" value="1"/>
</dbReference>
<dbReference type="Pfam" id="PF00353">
    <property type="entry name" value="HemolysinCabind"/>
    <property type="match status" value="2"/>
</dbReference>
<dbReference type="InterPro" id="IPR001343">
    <property type="entry name" value="Hemolysn_Ca-bd"/>
</dbReference>
<dbReference type="PRINTS" id="PR00313">
    <property type="entry name" value="CABNDNGRPT"/>
</dbReference>
<dbReference type="EMBL" id="SBLC01000025">
    <property type="protein sequence ID" value="RWY39189.1"/>
    <property type="molecule type" value="Genomic_DNA"/>
</dbReference>
<dbReference type="OrthoDB" id="419320at2"/>
<keyword evidence="3" id="KW-1185">Reference proteome</keyword>
<evidence type="ECO:0000313" key="2">
    <source>
        <dbReference type="EMBL" id="RWY39189.1"/>
    </source>
</evidence>
<dbReference type="InterPro" id="IPR014044">
    <property type="entry name" value="CAP_dom"/>
</dbReference>
<accession>A0A444M931</accession>
<dbReference type="RefSeq" id="WP_128490217.1">
    <property type="nucleotide sequence ID" value="NZ_JBHLXB010000014.1"/>
</dbReference>
<reference evidence="2 3" key="1">
    <citation type="journal article" date="2015" name="Int. J. Syst. Evol. Microbiol.">
        <title>Gemmobacter intermedius sp. nov., isolated from a white stork (Ciconia ciconia).</title>
        <authorList>
            <person name="Kampfer P."/>
            <person name="Jerzak L."/>
            <person name="Wilharm G."/>
            <person name="Golke J."/>
            <person name="Busse H.J."/>
            <person name="Glaeser S.P."/>
        </authorList>
    </citation>
    <scope>NUCLEOTIDE SEQUENCE [LARGE SCALE GENOMIC DNA]</scope>
    <source>
        <strain evidence="2 3">119/4</strain>
    </source>
</reference>
<name>A0A444M931_9RHOB</name>
<dbReference type="Gene3D" id="2.150.10.10">
    <property type="entry name" value="Serralysin-like metalloprotease, C-terminal"/>
    <property type="match status" value="1"/>
</dbReference>
<feature type="domain" description="SCP" evidence="1">
    <location>
        <begin position="42"/>
        <end position="150"/>
    </location>
</feature>
<dbReference type="InterPro" id="IPR018511">
    <property type="entry name" value="Hemolysin-typ_Ca-bd_CS"/>
</dbReference>
<dbReference type="Pfam" id="PF00188">
    <property type="entry name" value="CAP"/>
    <property type="match status" value="1"/>
</dbReference>
<dbReference type="InterPro" id="IPR011049">
    <property type="entry name" value="Serralysin-like_metalloprot_C"/>
</dbReference>
<dbReference type="PANTHER" id="PTHR31157">
    <property type="entry name" value="SCP DOMAIN-CONTAINING PROTEIN"/>
    <property type="match status" value="1"/>
</dbReference>
<evidence type="ECO:0000313" key="3">
    <source>
        <dbReference type="Proteomes" id="UP000287168"/>
    </source>
</evidence>
<dbReference type="PANTHER" id="PTHR31157:SF1">
    <property type="entry name" value="SCP DOMAIN-CONTAINING PROTEIN"/>
    <property type="match status" value="1"/>
</dbReference>
<dbReference type="PROSITE" id="PS00330">
    <property type="entry name" value="HEMOLYSIN_CALCIUM"/>
    <property type="match status" value="2"/>
</dbReference>
<dbReference type="AlphaFoldDB" id="A0A444M931"/>
<dbReference type="Gene3D" id="3.40.33.10">
    <property type="entry name" value="CAP"/>
    <property type="match status" value="1"/>
</dbReference>
<evidence type="ECO:0000259" key="1">
    <source>
        <dbReference type="Pfam" id="PF00188"/>
    </source>
</evidence>
<dbReference type="GO" id="GO:0005509">
    <property type="term" value="F:calcium ion binding"/>
    <property type="evidence" value="ECO:0007669"/>
    <property type="project" value="InterPro"/>
</dbReference>
<dbReference type="SUPFAM" id="SSF51120">
    <property type="entry name" value="beta-Roll"/>
    <property type="match status" value="1"/>
</dbReference>
<protein>
    <recommendedName>
        <fullName evidence="1">SCP domain-containing protein</fullName>
    </recommendedName>
</protein>
<dbReference type="CDD" id="cd05379">
    <property type="entry name" value="CAP_bacterial"/>
    <property type="match status" value="1"/>
</dbReference>
<gene>
    <name evidence="2" type="ORF">EP867_14565</name>
</gene>
<organism evidence="2 3">
    <name type="scientific">Falsigemmobacter intermedius</name>
    <dbReference type="NCBI Taxonomy" id="1553448"/>
    <lineage>
        <taxon>Bacteria</taxon>
        <taxon>Pseudomonadati</taxon>
        <taxon>Pseudomonadota</taxon>
        <taxon>Alphaproteobacteria</taxon>
        <taxon>Rhodobacterales</taxon>
        <taxon>Paracoccaceae</taxon>
        <taxon>Falsigemmobacter</taxon>
    </lineage>
</organism>
<sequence length="367" mass="38030">MAVTAQEQLFVEWINRARLDPLGEAARQGVALNTGLAPGSLSGEVLQPLAIRAELHLAALGHSEWMLDSGLIARGRLSHEGAGGSTAGERMAAAGYVFEGRWTWGENLAFRGSLPFDHQAALEAQFDALWASPGHRRNTMDPAFTEIGLGEVTRSLPFDDFVMPVSVTTQNFATSGGRIFVTGVVYEDADGDLFYDPGEGRGGFVMRQGGASVQSASAGGYTLEAPQSGPIEIEAGGHRFGMKELRENLKLDVLQDGEGGVTGFLTSGHLKVLSAPGVQIGVITMRGAELLGGEGDDTLIGGGGDDTLYGGAGADRLTGGGGDDVIDPGSVAAPFSDVILGSAGNDVIRYDTAGGPGQGRLCPGRSR</sequence>
<dbReference type="InterPro" id="IPR035940">
    <property type="entry name" value="CAP_sf"/>
</dbReference>